<dbReference type="RefSeq" id="WP_013060130.1">
    <property type="nucleotide sequence ID" value="NC_014025.1"/>
</dbReference>
<dbReference type="CDD" id="cd00093">
    <property type="entry name" value="HTH_XRE"/>
    <property type="match status" value="1"/>
</dbReference>
<gene>
    <name evidence="3" type="ordered locus">BMQ_pBM50027</name>
</gene>
<dbReference type="EMBL" id="CP001988">
    <property type="protein sequence ID" value="ADE72366.1"/>
    <property type="molecule type" value="Genomic_DNA"/>
</dbReference>
<dbReference type="SMART" id="SM00530">
    <property type="entry name" value="HTH_XRE"/>
    <property type="match status" value="1"/>
</dbReference>
<name>D5E3J1_PRIM1</name>
<dbReference type="HOGENOM" id="CLU_066192_7_0_9"/>
<protein>
    <submittedName>
        <fullName evidence="3">Helix-turn-helix domain protein</fullName>
    </submittedName>
</protein>
<organism evidence="3 4">
    <name type="scientific">Priestia megaterium (strain ATCC 12872 / QMB1551)</name>
    <name type="common">Bacillus megaterium</name>
    <dbReference type="NCBI Taxonomy" id="545693"/>
    <lineage>
        <taxon>Bacteria</taxon>
        <taxon>Bacillati</taxon>
        <taxon>Bacillota</taxon>
        <taxon>Bacilli</taxon>
        <taxon>Bacillales</taxon>
        <taxon>Bacillaceae</taxon>
        <taxon>Priestia</taxon>
    </lineage>
</organism>
<feature type="domain" description="HTH cro/C1-type" evidence="2">
    <location>
        <begin position="7"/>
        <end position="61"/>
    </location>
</feature>
<dbReference type="GO" id="GO:0003677">
    <property type="term" value="F:DNA binding"/>
    <property type="evidence" value="ECO:0007669"/>
    <property type="project" value="UniProtKB-KW"/>
</dbReference>
<geneLocation type="plasmid" evidence="3 4">
    <name>pBM500</name>
</geneLocation>
<dbReference type="InterPro" id="IPR010982">
    <property type="entry name" value="Lambda_DNA-bd_dom_sf"/>
</dbReference>
<evidence type="ECO:0000313" key="3">
    <source>
        <dbReference type="EMBL" id="ADE72366.1"/>
    </source>
</evidence>
<dbReference type="InterPro" id="IPR001387">
    <property type="entry name" value="Cro/C1-type_HTH"/>
</dbReference>
<evidence type="ECO:0000259" key="2">
    <source>
        <dbReference type="PROSITE" id="PS50943"/>
    </source>
</evidence>
<dbReference type="PANTHER" id="PTHR46558">
    <property type="entry name" value="TRACRIPTIONAL REGULATORY PROTEIN-RELATED-RELATED"/>
    <property type="match status" value="1"/>
</dbReference>
<dbReference type="Pfam" id="PF01381">
    <property type="entry name" value="HTH_3"/>
    <property type="match status" value="1"/>
</dbReference>
<keyword evidence="1" id="KW-0238">DNA-binding</keyword>
<reference evidence="3 4" key="1">
    <citation type="journal article" date="2011" name="J. Bacteriol.">
        <title>Genome sequences of the biotechnologically important Bacillus megaterium strains QM B1551 and DSM319.</title>
        <authorList>
            <person name="Eppinger M."/>
            <person name="Bunk B."/>
            <person name="Johns M.A."/>
            <person name="Edirisinghe J.N."/>
            <person name="Kutumbaka K.K."/>
            <person name="Koenig S.S."/>
            <person name="Huot Creasy H."/>
            <person name="Rosovitz M.J."/>
            <person name="Riley D.R."/>
            <person name="Daugherty S."/>
            <person name="Martin M."/>
            <person name="Elbourne L.D."/>
            <person name="Paulsen I."/>
            <person name="Biedendieck R."/>
            <person name="Braun C."/>
            <person name="Grayburn S."/>
            <person name="Dhingra S."/>
            <person name="Lukyanchuk V."/>
            <person name="Ball B."/>
            <person name="Ul-Qamar R."/>
            <person name="Seibel J."/>
            <person name="Bremer E."/>
            <person name="Jahn D."/>
            <person name="Ravel J."/>
            <person name="Vary P.S."/>
        </authorList>
    </citation>
    <scope>NUCLEOTIDE SEQUENCE [LARGE SCALE GENOMIC DNA]</scope>
    <source>
        <strain evidence="4">ATCC 12872 / QMB1551</strain>
        <plasmid evidence="3">pBM500</plasmid>
    </source>
</reference>
<sequence length="149" mass="17547">MNRGEKIAKARREMNLTQDQLAEMLEVTRQTISKWESNLAYPESVKLGKLAEVLNVTCDYLLRENQATSTSTSIEVTMNNSGNYTLDWSKLYPILNEYQNMIDCPHYFEKIYGMVKEIMVKYKYSSEDTFLILKDLLYQIYLQMEKKVQ</sequence>
<dbReference type="PANTHER" id="PTHR46558:SF13">
    <property type="entry name" value="HTH-TYPE TRANSCRIPTIONAL REGULATOR IMMR"/>
    <property type="match status" value="1"/>
</dbReference>
<evidence type="ECO:0000313" key="4">
    <source>
        <dbReference type="Proteomes" id="UP000000935"/>
    </source>
</evidence>
<dbReference type="AlphaFoldDB" id="D5E3J1"/>
<keyword evidence="4" id="KW-1185">Reference proteome</keyword>
<keyword evidence="3" id="KW-0614">Plasmid</keyword>
<dbReference type="SUPFAM" id="SSF47413">
    <property type="entry name" value="lambda repressor-like DNA-binding domains"/>
    <property type="match status" value="1"/>
</dbReference>
<accession>D5E3J1</accession>
<dbReference type="KEGG" id="bmq:BMQ_pBM50027"/>
<dbReference type="Gene3D" id="1.10.260.40">
    <property type="entry name" value="lambda repressor-like DNA-binding domains"/>
    <property type="match status" value="1"/>
</dbReference>
<evidence type="ECO:0000256" key="1">
    <source>
        <dbReference type="ARBA" id="ARBA00023125"/>
    </source>
</evidence>
<proteinExistence type="predicted"/>
<dbReference type="Proteomes" id="UP000000935">
    <property type="component" value="Plasmid pBM500"/>
</dbReference>
<dbReference type="PROSITE" id="PS50943">
    <property type="entry name" value="HTH_CROC1"/>
    <property type="match status" value="1"/>
</dbReference>